<gene>
    <name evidence="2" type="ORF">GIB67_033540</name>
</gene>
<proteinExistence type="predicted"/>
<dbReference type="Proteomes" id="UP000541444">
    <property type="component" value="Unassembled WGS sequence"/>
</dbReference>
<protein>
    <submittedName>
        <fullName evidence="2">Uncharacterized protein</fullName>
    </submittedName>
</protein>
<dbReference type="AlphaFoldDB" id="A0A7J7L657"/>
<keyword evidence="3" id="KW-1185">Reference proteome</keyword>
<feature type="region of interest" description="Disordered" evidence="1">
    <location>
        <begin position="1"/>
        <end position="42"/>
    </location>
</feature>
<reference evidence="2 3" key="1">
    <citation type="journal article" date="2020" name="IScience">
        <title>Genome Sequencing of the Endangered Kingdonia uniflora (Circaeasteraceae, Ranunculales) Reveals Potential Mechanisms of Evolutionary Specialization.</title>
        <authorList>
            <person name="Sun Y."/>
            <person name="Deng T."/>
            <person name="Zhang A."/>
            <person name="Moore M.J."/>
            <person name="Landis J.B."/>
            <person name="Lin N."/>
            <person name="Zhang H."/>
            <person name="Zhang X."/>
            <person name="Huang J."/>
            <person name="Zhang X."/>
            <person name="Sun H."/>
            <person name="Wang H."/>
        </authorList>
    </citation>
    <scope>NUCLEOTIDE SEQUENCE [LARGE SCALE GENOMIC DNA]</scope>
    <source>
        <strain evidence="2">TB1705</strain>
        <tissue evidence="2">Leaf</tissue>
    </source>
</reference>
<evidence type="ECO:0000313" key="3">
    <source>
        <dbReference type="Proteomes" id="UP000541444"/>
    </source>
</evidence>
<evidence type="ECO:0000313" key="2">
    <source>
        <dbReference type="EMBL" id="KAF6138126.1"/>
    </source>
</evidence>
<name>A0A7J7L657_9MAGN</name>
<organism evidence="2 3">
    <name type="scientific">Kingdonia uniflora</name>
    <dbReference type="NCBI Taxonomy" id="39325"/>
    <lineage>
        <taxon>Eukaryota</taxon>
        <taxon>Viridiplantae</taxon>
        <taxon>Streptophyta</taxon>
        <taxon>Embryophyta</taxon>
        <taxon>Tracheophyta</taxon>
        <taxon>Spermatophyta</taxon>
        <taxon>Magnoliopsida</taxon>
        <taxon>Ranunculales</taxon>
        <taxon>Circaeasteraceae</taxon>
        <taxon>Kingdonia</taxon>
    </lineage>
</organism>
<comment type="caution">
    <text evidence="2">The sequence shown here is derived from an EMBL/GenBank/DDBJ whole genome shotgun (WGS) entry which is preliminary data.</text>
</comment>
<sequence>MNISTRFPSKASTPASALTERGPGNLFARDIRSPKLSEGTPGRSSRYVFLRLCMGCVYYKESSFNCRTRREKVAETESQRLLYNNVVKEGFGAALDSFSDVEETRSDEEDELRVVEDRARLAACKGVEEMNKVEGKRLDYMKAAQEVEIIELTEEAKKNLDEVVVQRERFGRHLLKVGYSKAEVNDIMGDTFVEEEDEVEDNAAGIVVDLESARLSEQETRQCNKEFAVEFDKMREANKDRVDQYVNANFKSVEATQAVDDLTWKIE</sequence>
<dbReference type="EMBL" id="JACGCM010002614">
    <property type="protein sequence ID" value="KAF6138126.1"/>
    <property type="molecule type" value="Genomic_DNA"/>
</dbReference>
<accession>A0A7J7L657</accession>
<evidence type="ECO:0000256" key="1">
    <source>
        <dbReference type="SAM" id="MobiDB-lite"/>
    </source>
</evidence>
<feature type="compositionally biased region" description="Polar residues" evidence="1">
    <location>
        <begin position="1"/>
        <end position="16"/>
    </location>
</feature>